<organism evidence="1">
    <name type="scientific">marine sediment metagenome</name>
    <dbReference type="NCBI Taxonomy" id="412755"/>
    <lineage>
        <taxon>unclassified sequences</taxon>
        <taxon>metagenomes</taxon>
        <taxon>ecological metagenomes</taxon>
    </lineage>
</organism>
<evidence type="ECO:0000313" key="1">
    <source>
        <dbReference type="EMBL" id="KKL04700.1"/>
    </source>
</evidence>
<feature type="non-terminal residue" evidence="1">
    <location>
        <position position="1"/>
    </location>
</feature>
<dbReference type="AlphaFoldDB" id="A0A0F9A5G8"/>
<reference evidence="1" key="1">
    <citation type="journal article" date="2015" name="Nature">
        <title>Complex archaea that bridge the gap between prokaryotes and eukaryotes.</title>
        <authorList>
            <person name="Spang A."/>
            <person name="Saw J.H."/>
            <person name="Jorgensen S.L."/>
            <person name="Zaremba-Niedzwiedzka K."/>
            <person name="Martijn J."/>
            <person name="Lind A.E."/>
            <person name="van Eijk R."/>
            <person name="Schleper C."/>
            <person name="Guy L."/>
            <person name="Ettema T.J."/>
        </authorList>
    </citation>
    <scope>NUCLEOTIDE SEQUENCE</scope>
</reference>
<dbReference type="EMBL" id="LAZR01044416">
    <property type="protein sequence ID" value="KKL04700.1"/>
    <property type="molecule type" value="Genomic_DNA"/>
</dbReference>
<gene>
    <name evidence="1" type="ORF">LCGC14_2613460</name>
</gene>
<name>A0A0F9A5G8_9ZZZZ</name>
<proteinExistence type="predicted"/>
<accession>A0A0F9A5G8</accession>
<protein>
    <submittedName>
        <fullName evidence="1">Uncharacterized protein</fullName>
    </submittedName>
</protein>
<sequence>GLRTAIAAAKQRIAVLTQSVQLQHIMKQSVVEDKQDEEIVQEATDAEKTE</sequence>
<comment type="caution">
    <text evidence="1">The sequence shown here is derived from an EMBL/GenBank/DDBJ whole genome shotgun (WGS) entry which is preliminary data.</text>
</comment>